<proteinExistence type="predicted"/>
<gene>
    <name evidence="2" type="ORF">FOZ61_008028</name>
</gene>
<comment type="caution">
    <text evidence="2">The sequence shown here is derived from an EMBL/GenBank/DDBJ whole genome shotgun (WGS) entry which is preliminary data.</text>
</comment>
<evidence type="ECO:0000313" key="3">
    <source>
        <dbReference type="Proteomes" id="UP000570595"/>
    </source>
</evidence>
<organism evidence="2 3">
    <name type="scientific">Perkinsus olseni</name>
    <name type="common">Perkinsus atlanticus</name>
    <dbReference type="NCBI Taxonomy" id="32597"/>
    <lineage>
        <taxon>Eukaryota</taxon>
        <taxon>Sar</taxon>
        <taxon>Alveolata</taxon>
        <taxon>Perkinsozoa</taxon>
        <taxon>Perkinsea</taxon>
        <taxon>Perkinsida</taxon>
        <taxon>Perkinsidae</taxon>
        <taxon>Perkinsus</taxon>
    </lineage>
</organism>
<dbReference type="AlphaFoldDB" id="A0A7J6M806"/>
<dbReference type="Proteomes" id="UP000570595">
    <property type="component" value="Unassembled WGS sequence"/>
</dbReference>
<reference evidence="2 3" key="1">
    <citation type="submission" date="2020-04" db="EMBL/GenBank/DDBJ databases">
        <title>Perkinsus olseni comparative genomics.</title>
        <authorList>
            <person name="Bogema D.R."/>
        </authorList>
    </citation>
    <scope>NUCLEOTIDE SEQUENCE [LARGE SCALE GENOMIC DNA]</scope>
    <source>
        <strain evidence="2">ATCC PRA-179</strain>
    </source>
</reference>
<evidence type="ECO:0000313" key="2">
    <source>
        <dbReference type="EMBL" id="KAF4667639.1"/>
    </source>
</evidence>
<name>A0A7J6M806_PEROL</name>
<sequence>MPPATVASHPTPRQRLIASLVPKVQGRDTKPRWAKAAERLLGVLDRLSPCLPKHREFLDSMNPKDLKRPHVFMNESAQEKLGAFYLCCALRLRPREVEQAGDDNAALLRLTREVAEKEVEPLLAELREFVSDYDSAMHEALEATSVYREISDDLFWHHNFVSACPSLYADLQQQLPGDDRDVENQMVDNELARRVYSAWLEASGQPVKGEVRAALIEYGLLAGKPSYNSPNSSSSAGPRPMGIHFKGKEATID</sequence>
<evidence type="ECO:0000256" key="1">
    <source>
        <dbReference type="SAM" id="MobiDB-lite"/>
    </source>
</evidence>
<dbReference type="OrthoDB" id="333135at2759"/>
<feature type="region of interest" description="Disordered" evidence="1">
    <location>
        <begin position="227"/>
        <end position="253"/>
    </location>
</feature>
<dbReference type="EMBL" id="JABAHT010000051">
    <property type="protein sequence ID" value="KAF4667639.1"/>
    <property type="molecule type" value="Genomic_DNA"/>
</dbReference>
<protein>
    <submittedName>
        <fullName evidence="2">Uncharacterized protein</fullName>
    </submittedName>
</protein>
<accession>A0A7J6M806</accession>